<evidence type="ECO:0000313" key="3">
    <source>
        <dbReference type="Proteomes" id="UP000183900"/>
    </source>
</evidence>
<proteinExistence type="predicted"/>
<dbReference type="Gene3D" id="3.10.129.10">
    <property type="entry name" value="Hotdog Thioesterase"/>
    <property type="match status" value="1"/>
</dbReference>
<gene>
    <name evidence="2" type="ORF">Ga0061067_101360</name>
</gene>
<sequence length="161" mass="18192">MRTWFDEMELGERVELGSHHFTAEDIVRFAAAFDPQPFHLTEEGAAATHFGRLCASGWHTASAFMRRLILTMQELDAATLARGETPVERGPSPGFENLKWIKPVFAGDTITYASVVIAKDDIPQRPDWGLLRGRNEGTNQNGELVFSFESKVYLRRRPRQA</sequence>
<organism evidence="2 3">
    <name type="scientific">Pannonibacter indicus</name>
    <dbReference type="NCBI Taxonomy" id="466044"/>
    <lineage>
        <taxon>Bacteria</taxon>
        <taxon>Pseudomonadati</taxon>
        <taxon>Pseudomonadota</taxon>
        <taxon>Alphaproteobacteria</taxon>
        <taxon>Hyphomicrobiales</taxon>
        <taxon>Stappiaceae</taxon>
        <taxon>Pannonibacter</taxon>
    </lineage>
</organism>
<name>A0A0K6HMU1_9HYPH</name>
<dbReference type="Pfam" id="PF01575">
    <property type="entry name" value="MaoC_dehydratas"/>
    <property type="match status" value="1"/>
</dbReference>
<dbReference type="Proteomes" id="UP000183900">
    <property type="component" value="Unassembled WGS sequence"/>
</dbReference>
<dbReference type="InterPro" id="IPR052342">
    <property type="entry name" value="MCH/BMMD"/>
</dbReference>
<dbReference type="InterPro" id="IPR029069">
    <property type="entry name" value="HotDog_dom_sf"/>
</dbReference>
<feature type="domain" description="MaoC-like" evidence="1">
    <location>
        <begin position="13"/>
        <end position="123"/>
    </location>
</feature>
<dbReference type="SUPFAM" id="SSF54637">
    <property type="entry name" value="Thioesterase/thiol ester dehydrase-isomerase"/>
    <property type="match status" value="1"/>
</dbReference>
<reference evidence="3" key="1">
    <citation type="submission" date="2015-08" db="EMBL/GenBank/DDBJ databases">
        <authorList>
            <person name="Varghese N."/>
        </authorList>
    </citation>
    <scope>NUCLEOTIDE SEQUENCE [LARGE SCALE GENOMIC DNA]</scope>
    <source>
        <strain evidence="3">DSM 23407</strain>
    </source>
</reference>
<dbReference type="AlphaFoldDB" id="A0A0K6HMU1"/>
<protein>
    <submittedName>
        <fullName evidence="2">Acyl dehydratase</fullName>
    </submittedName>
</protein>
<dbReference type="EMBL" id="CYHE01000001">
    <property type="protein sequence ID" value="CUA92235.1"/>
    <property type="molecule type" value="Genomic_DNA"/>
</dbReference>
<evidence type="ECO:0000313" key="2">
    <source>
        <dbReference type="EMBL" id="CUA92235.1"/>
    </source>
</evidence>
<keyword evidence="3" id="KW-1185">Reference proteome</keyword>
<dbReference type="InterPro" id="IPR002539">
    <property type="entry name" value="MaoC-like_dom"/>
</dbReference>
<accession>A0A0K6HMU1</accession>
<dbReference type="OrthoDB" id="9797938at2"/>
<dbReference type="RefSeq" id="WP_055454092.1">
    <property type="nucleotide sequence ID" value="NZ_CYHE01000001.1"/>
</dbReference>
<evidence type="ECO:0000259" key="1">
    <source>
        <dbReference type="Pfam" id="PF01575"/>
    </source>
</evidence>
<dbReference type="PANTHER" id="PTHR43664">
    <property type="entry name" value="MONOAMINE OXIDASE-RELATED"/>
    <property type="match status" value="1"/>
</dbReference>
<dbReference type="PANTHER" id="PTHR43664:SF1">
    <property type="entry name" value="BETA-METHYLMALYL-COA DEHYDRATASE"/>
    <property type="match status" value="1"/>
</dbReference>
<dbReference type="CDD" id="cd03454">
    <property type="entry name" value="YdeM"/>
    <property type="match status" value="1"/>
</dbReference>